<proteinExistence type="predicted"/>
<sequence length="219" mass="24619">MGERTLTQLVFILLFLRTISHAVSLNSNSEIAQSNFSNQIPTTNNLFGDQDVMNSKVIGDVIDMAKPTADLMVQYYGNRQVRNGEELRPQEVVVRPYVAFSVRNPPHHSLFTLVCVLYFRFSFKHGKASNNDIECYISRLVINIPEGMDPSRGMAVVPYLSPMPVSGIHRYVFMLFRQRGPIAIPSPLLQVRVGFNTRQFAAQHGLGLPVAAVHFTSHM</sequence>
<name>A0A9Q1JJI4_9CARY</name>
<dbReference type="InterPro" id="IPR036610">
    <property type="entry name" value="PEBP-like_sf"/>
</dbReference>
<comment type="caution">
    <text evidence="2">The sequence shown here is derived from an EMBL/GenBank/DDBJ whole genome shotgun (WGS) entry which is preliminary data.</text>
</comment>
<dbReference type="PANTHER" id="PTHR11362">
    <property type="entry name" value="PHOSPHATIDYLETHANOLAMINE-BINDING PROTEIN"/>
    <property type="match status" value="1"/>
</dbReference>
<dbReference type="EMBL" id="JAKOGI010001080">
    <property type="protein sequence ID" value="KAJ8427877.1"/>
    <property type="molecule type" value="Genomic_DNA"/>
</dbReference>
<feature type="signal peptide" evidence="1">
    <location>
        <begin position="1"/>
        <end position="22"/>
    </location>
</feature>
<gene>
    <name evidence="2" type="ORF">Cgig2_008705</name>
</gene>
<dbReference type="SUPFAM" id="SSF49777">
    <property type="entry name" value="PEBP-like"/>
    <property type="match status" value="1"/>
</dbReference>
<accession>A0A9Q1JJI4</accession>
<dbReference type="Proteomes" id="UP001153076">
    <property type="component" value="Unassembled WGS sequence"/>
</dbReference>
<feature type="chain" id="PRO_5040270282" evidence="1">
    <location>
        <begin position="23"/>
        <end position="219"/>
    </location>
</feature>
<dbReference type="AlphaFoldDB" id="A0A9Q1JJI4"/>
<keyword evidence="1" id="KW-0732">Signal</keyword>
<evidence type="ECO:0000256" key="1">
    <source>
        <dbReference type="SAM" id="SignalP"/>
    </source>
</evidence>
<evidence type="ECO:0000313" key="2">
    <source>
        <dbReference type="EMBL" id="KAJ8427877.1"/>
    </source>
</evidence>
<keyword evidence="3" id="KW-1185">Reference proteome</keyword>
<dbReference type="PANTHER" id="PTHR11362:SF145">
    <property type="entry name" value="PROTEIN MOTHER OF FT AND TFL1-LIKE"/>
    <property type="match status" value="1"/>
</dbReference>
<dbReference type="OrthoDB" id="2506647at2759"/>
<dbReference type="CDD" id="cd00866">
    <property type="entry name" value="PEBP_euk"/>
    <property type="match status" value="1"/>
</dbReference>
<evidence type="ECO:0000313" key="3">
    <source>
        <dbReference type="Proteomes" id="UP001153076"/>
    </source>
</evidence>
<reference evidence="2" key="1">
    <citation type="submission" date="2022-04" db="EMBL/GenBank/DDBJ databases">
        <title>Carnegiea gigantea Genome sequencing and assembly v2.</title>
        <authorList>
            <person name="Copetti D."/>
            <person name="Sanderson M.J."/>
            <person name="Burquez A."/>
            <person name="Wojciechowski M.F."/>
        </authorList>
    </citation>
    <scope>NUCLEOTIDE SEQUENCE</scope>
    <source>
        <strain evidence="2">SGP5-SGP5p</strain>
        <tissue evidence="2">Aerial part</tissue>
    </source>
</reference>
<protein>
    <submittedName>
        <fullName evidence="2">Uncharacterized protein</fullName>
    </submittedName>
</protein>
<organism evidence="2 3">
    <name type="scientific">Carnegiea gigantea</name>
    <dbReference type="NCBI Taxonomy" id="171969"/>
    <lineage>
        <taxon>Eukaryota</taxon>
        <taxon>Viridiplantae</taxon>
        <taxon>Streptophyta</taxon>
        <taxon>Embryophyta</taxon>
        <taxon>Tracheophyta</taxon>
        <taxon>Spermatophyta</taxon>
        <taxon>Magnoliopsida</taxon>
        <taxon>eudicotyledons</taxon>
        <taxon>Gunneridae</taxon>
        <taxon>Pentapetalae</taxon>
        <taxon>Caryophyllales</taxon>
        <taxon>Cactineae</taxon>
        <taxon>Cactaceae</taxon>
        <taxon>Cactoideae</taxon>
        <taxon>Echinocereeae</taxon>
        <taxon>Carnegiea</taxon>
    </lineage>
</organism>
<dbReference type="InterPro" id="IPR035810">
    <property type="entry name" value="PEBP_euk"/>
</dbReference>
<dbReference type="Gene3D" id="3.90.280.10">
    <property type="entry name" value="PEBP-like"/>
    <property type="match status" value="1"/>
</dbReference>